<feature type="compositionally biased region" description="Polar residues" evidence="1">
    <location>
        <begin position="210"/>
        <end position="229"/>
    </location>
</feature>
<name>A0A168HSA7_MUCCL</name>
<sequence length="366" mass="40999">MNRIKSFEKHMDPHVCHDIYYSTPSTVNETSSYYSRKRSNRGDGSSISSSSVESKIYPLTLENLSKVELAEPSSMPLARYCNEIRSASSHISAYPESNISSQRRSPQRRVQQQDKVIESPRLLPFPYHNDSHFLPTAEHDYPGGCCSATDASSSLVSLSVHTVTSRQHLASPPSSLTFPSRVYHRQLITSPRGQHENYYNAPSYNDDDMTSSISQKRRATSVTPSSPSTLREDIMVPQKKRRSNNRFASKFKKNLLRFKSSSSTIMETASCQNSSYYAPSTSAVWTATLNDRPSAQQHQTATTTSNSNPSWFEKLWKFFRPSSTSSFVKKSRQNASSASSATTGEPVWYSQFRCNPPPPSGITLLS</sequence>
<dbReference type="Proteomes" id="UP000077051">
    <property type="component" value="Unassembled WGS sequence"/>
</dbReference>
<feature type="region of interest" description="Disordered" evidence="1">
    <location>
        <begin position="93"/>
        <end position="117"/>
    </location>
</feature>
<gene>
    <name evidence="2" type="ORF">MUCCIDRAFT_166573</name>
</gene>
<feature type="region of interest" description="Disordered" evidence="1">
    <location>
        <begin position="193"/>
        <end position="230"/>
    </location>
</feature>
<feature type="compositionally biased region" description="Low complexity" evidence="1">
    <location>
        <begin position="100"/>
        <end position="110"/>
    </location>
</feature>
<dbReference type="AlphaFoldDB" id="A0A168HSA7"/>
<evidence type="ECO:0000256" key="1">
    <source>
        <dbReference type="SAM" id="MobiDB-lite"/>
    </source>
</evidence>
<evidence type="ECO:0000313" key="2">
    <source>
        <dbReference type="EMBL" id="OAC99122.1"/>
    </source>
</evidence>
<evidence type="ECO:0000313" key="3">
    <source>
        <dbReference type="Proteomes" id="UP000077051"/>
    </source>
</evidence>
<accession>A0A168HSA7</accession>
<organism evidence="2 3">
    <name type="scientific">Mucor lusitanicus CBS 277.49</name>
    <dbReference type="NCBI Taxonomy" id="747725"/>
    <lineage>
        <taxon>Eukaryota</taxon>
        <taxon>Fungi</taxon>
        <taxon>Fungi incertae sedis</taxon>
        <taxon>Mucoromycota</taxon>
        <taxon>Mucoromycotina</taxon>
        <taxon>Mucoromycetes</taxon>
        <taxon>Mucorales</taxon>
        <taxon>Mucorineae</taxon>
        <taxon>Mucoraceae</taxon>
        <taxon>Mucor</taxon>
    </lineage>
</organism>
<dbReference type="OrthoDB" id="2241792at2759"/>
<proteinExistence type="predicted"/>
<dbReference type="VEuPathDB" id="FungiDB:MUCCIDRAFT_166573"/>
<comment type="caution">
    <text evidence="2">The sequence shown here is derived from an EMBL/GenBank/DDBJ whole genome shotgun (WGS) entry which is preliminary data.</text>
</comment>
<reference evidence="2 3" key="1">
    <citation type="submission" date="2015-06" db="EMBL/GenBank/DDBJ databases">
        <title>Expansion of signal transduction pathways in fungi by whole-genome duplication.</title>
        <authorList>
            <consortium name="DOE Joint Genome Institute"/>
            <person name="Corrochano L.M."/>
            <person name="Kuo A."/>
            <person name="Marcet-Houben M."/>
            <person name="Polaino S."/>
            <person name="Salamov A."/>
            <person name="Villalobos J.M."/>
            <person name="Alvarez M.I."/>
            <person name="Avalos J."/>
            <person name="Benito E.P."/>
            <person name="Benoit I."/>
            <person name="Burger G."/>
            <person name="Camino L.P."/>
            <person name="Canovas D."/>
            <person name="Cerda-Olmedo E."/>
            <person name="Cheng J.-F."/>
            <person name="Dominguez A."/>
            <person name="Elias M."/>
            <person name="Eslava A.P."/>
            <person name="Glaser F."/>
            <person name="Grimwood J."/>
            <person name="Gutierrez G."/>
            <person name="Heitman J."/>
            <person name="Henrissat B."/>
            <person name="Iturriaga E.A."/>
            <person name="Lang B.F."/>
            <person name="Lavin J.L."/>
            <person name="Lee S."/>
            <person name="Li W."/>
            <person name="Lindquist E."/>
            <person name="Lopez-Garcia S."/>
            <person name="Luque E.M."/>
            <person name="Marcos A.T."/>
            <person name="Martin J."/>
            <person name="Mccluskey K."/>
            <person name="Medina H.R."/>
            <person name="Miralles-Duran A."/>
            <person name="Miyazaki A."/>
            <person name="Munoz-Torres E."/>
            <person name="Oguiza J.A."/>
            <person name="Ohm R."/>
            <person name="Olmedo M."/>
            <person name="Orejas M."/>
            <person name="Ortiz-Castellanos L."/>
            <person name="Pisabarro A.G."/>
            <person name="Rodriguez-Romero J."/>
            <person name="Ruiz-Herrera J."/>
            <person name="Ruiz-Vazquez R."/>
            <person name="Sanz C."/>
            <person name="Schackwitz W."/>
            <person name="Schmutz J."/>
            <person name="Shahriari M."/>
            <person name="Shelest E."/>
            <person name="Silva-Franco F."/>
            <person name="Soanes D."/>
            <person name="Syed K."/>
            <person name="Tagua V.G."/>
            <person name="Talbot N.J."/>
            <person name="Thon M."/>
            <person name="De Vries R.P."/>
            <person name="Wiebenga A."/>
            <person name="Yadav J.S."/>
            <person name="Braun E.L."/>
            <person name="Baker S."/>
            <person name="Garre V."/>
            <person name="Horwitz B."/>
            <person name="Torres-Martinez S."/>
            <person name="Idnurm A."/>
            <person name="Herrera-Estrella A."/>
            <person name="Gabaldon T."/>
            <person name="Grigoriev I.V."/>
        </authorList>
    </citation>
    <scope>NUCLEOTIDE SEQUENCE [LARGE SCALE GENOMIC DNA]</scope>
    <source>
        <strain evidence="2 3">CBS 277.49</strain>
    </source>
</reference>
<protein>
    <submittedName>
        <fullName evidence="2">Uncharacterized protein</fullName>
    </submittedName>
</protein>
<dbReference type="EMBL" id="AMYB01000008">
    <property type="protein sequence ID" value="OAC99122.1"/>
    <property type="molecule type" value="Genomic_DNA"/>
</dbReference>
<keyword evidence="3" id="KW-1185">Reference proteome</keyword>